<evidence type="ECO:0000313" key="2">
    <source>
        <dbReference type="EMBL" id="CAG7616941.1"/>
    </source>
</evidence>
<gene>
    <name evidence="2" type="ORF">LEUCIP111803_02044</name>
</gene>
<evidence type="ECO:0000313" key="3">
    <source>
        <dbReference type="Proteomes" id="UP000693892"/>
    </source>
</evidence>
<feature type="transmembrane region" description="Helical" evidence="1">
    <location>
        <begin position="38"/>
        <end position="55"/>
    </location>
</feature>
<dbReference type="Proteomes" id="UP000693892">
    <property type="component" value="Unassembled WGS sequence"/>
</dbReference>
<dbReference type="AlphaFoldDB" id="A0A916K2I5"/>
<proteinExistence type="predicted"/>
<dbReference type="RefSeq" id="WP_218115977.1">
    <property type="nucleotide sequence ID" value="NZ_CAJVAP010000025.1"/>
</dbReference>
<dbReference type="EMBL" id="CAJVAP010000025">
    <property type="protein sequence ID" value="CAG7616941.1"/>
    <property type="molecule type" value="Genomic_DNA"/>
</dbReference>
<sequence length="60" mass="6095">MSKPSDQPTPGARRKQVLLGLAVGAVVGAGIGWLSESWWAVLVGLTLGLATGLIMKPPAA</sequence>
<comment type="caution">
    <text evidence="2">The sequence shown here is derived from an EMBL/GenBank/DDBJ whole genome shotgun (WGS) entry which is preliminary data.</text>
</comment>
<organism evidence="2 3">
    <name type="scientific">Leucobacter soli</name>
    <dbReference type="NCBI Taxonomy" id="2812850"/>
    <lineage>
        <taxon>Bacteria</taxon>
        <taxon>Bacillati</taxon>
        <taxon>Actinomycetota</taxon>
        <taxon>Actinomycetes</taxon>
        <taxon>Micrococcales</taxon>
        <taxon>Microbacteriaceae</taxon>
        <taxon>Leucobacter</taxon>
    </lineage>
</organism>
<protein>
    <recommendedName>
        <fullName evidence="4">HPP family protein</fullName>
    </recommendedName>
</protein>
<evidence type="ECO:0000256" key="1">
    <source>
        <dbReference type="SAM" id="Phobius"/>
    </source>
</evidence>
<keyword evidence="1" id="KW-0472">Membrane</keyword>
<accession>A0A916K2I5</accession>
<evidence type="ECO:0008006" key="4">
    <source>
        <dbReference type="Google" id="ProtNLM"/>
    </source>
</evidence>
<keyword evidence="1" id="KW-1133">Transmembrane helix</keyword>
<keyword evidence="1" id="KW-0812">Transmembrane</keyword>
<name>A0A916K2I5_9MICO</name>
<keyword evidence="3" id="KW-1185">Reference proteome</keyword>
<reference evidence="2" key="1">
    <citation type="submission" date="2021-06" db="EMBL/GenBank/DDBJ databases">
        <authorList>
            <person name="Criscuolo A."/>
        </authorList>
    </citation>
    <scope>NUCLEOTIDE SEQUENCE</scope>
    <source>
        <strain evidence="2">CIP111803</strain>
    </source>
</reference>